<evidence type="ECO:0000313" key="3">
    <source>
        <dbReference type="Proteomes" id="UP000186309"/>
    </source>
</evidence>
<feature type="transmembrane region" description="Helical" evidence="1">
    <location>
        <begin position="94"/>
        <end position="113"/>
    </location>
</feature>
<dbReference type="EMBL" id="CP019082">
    <property type="protein sequence ID" value="APW61848.1"/>
    <property type="molecule type" value="Genomic_DNA"/>
</dbReference>
<keyword evidence="1" id="KW-1133">Transmembrane helix</keyword>
<feature type="transmembrane region" description="Helical" evidence="1">
    <location>
        <begin position="203"/>
        <end position="225"/>
    </location>
</feature>
<proteinExistence type="predicted"/>
<feature type="transmembrane region" description="Helical" evidence="1">
    <location>
        <begin position="69"/>
        <end position="87"/>
    </location>
</feature>
<feature type="transmembrane region" description="Helical" evidence="1">
    <location>
        <begin position="133"/>
        <end position="157"/>
    </location>
</feature>
<protein>
    <submittedName>
        <fullName evidence="2">Uncharacterized protein</fullName>
    </submittedName>
</protein>
<name>A0A1U7CSG5_9BACT</name>
<dbReference type="RefSeq" id="WP_076347514.1">
    <property type="nucleotide sequence ID" value="NZ_CP019082.1"/>
</dbReference>
<feature type="transmembrane region" description="Helical" evidence="1">
    <location>
        <begin position="169"/>
        <end position="191"/>
    </location>
</feature>
<keyword evidence="1" id="KW-0472">Membrane</keyword>
<keyword evidence="3" id="KW-1185">Reference proteome</keyword>
<organism evidence="2 3">
    <name type="scientific">Paludisphaera borealis</name>
    <dbReference type="NCBI Taxonomy" id="1387353"/>
    <lineage>
        <taxon>Bacteria</taxon>
        <taxon>Pseudomonadati</taxon>
        <taxon>Planctomycetota</taxon>
        <taxon>Planctomycetia</taxon>
        <taxon>Isosphaerales</taxon>
        <taxon>Isosphaeraceae</taxon>
        <taxon>Paludisphaera</taxon>
    </lineage>
</organism>
<dbReference type="KEGG" id="pbor:BSF38_03378"/>
<dbReference type="AlphaFoldDB" id="A0A1U7CSG5"/>
<evidence type="ECO:0000313" key="2">
    <source>
        <dbReference type="EMBL" id="APW61848.1"/>
    </source>
</evidence>
<keyword evidence="1" id="KW-0812">Transmembrane</keyword>
<dbReference type="Proteomes" id="UP000186309">
    <property type="component" value="Chromosome"/>
</dbReference>
<gene>
    <name evidence="2" type="ORF">BSF38_03378</name>
</gene>
<reference evidence="3" key="1">
    <citation type="submission" date="2016-12" db="EMBL/GenBank/DDBJ databases">
        <title>Comparative genomics of four Isosphaeraceae planctomycetes: a common pool of plasmids and glycoside hydrolase genes.</title>
        <authorList>
            <person name="Ivanova A."/>
        </authorList>
    </citation>
    <scope>NUCLEOTIDE SEQUENCE [LARGE SCALE GENOMIC DNA]</scope>
    <source>
        <strain evidence="3">PX4</strain>
    </source>
</reference>
<accession>A0A1U7CSG5</accession>
<dbReference type="STRING" id="1387353.BSF38_03378"/>
<sequence>MSPSSPPRRVGRWVLAAGLVAGLASWLVGETPLVRPPAPEMEMTVMGRTFQSSTPQGRMDAADADAARFQGVFGATLGLMLGLAGGLSRRSPRAAAVSALVGAAVGASCGLAAARGSLPLYRRLQYTVSNDLIASLAMHGPPFALAGAAGGLALGIALGGRSLLVRSTLGGALGALIGAVVFEFLGALVFPTSETGQPLAASAPARLLAPLIVAAFASLGALGAVTPPQSRQPIAET</sequence>
<evidence type="ECO:0000256" key="1">
    <source>
        <dbReference type="SAM" id="Phobius"/>
    </source>
</evidence>